<proteinExistence type="predicted"/>
<dbReference type="RefSeq" id="WP_050657104.1">
    <property type="nucleotide sequence ID" value="NZ_LFWC01000001.1"/>
</dbReference>
<evidence type="ECO:0000256" key="1">
    <source>
        <dbReference type="ARBA" id="ARBA00023015"/>
    </source>
</evidence>
<dbReference type="AlphaFoldDB" id="A0A3N1PJN0"/>
<keyword evidence="7" id="KW-1185">Reference proteome</keyword>
<dbReference type="InterPro" id="IPR036271">
    <property type="entry name" value="Tet_transcr_reg_TetR-rel_C_sf"/>
</dbReference>
<evidence type="ECO:0000256" key="2">
    <source>
        <dbReference type="ARBA" id="ARBA00023125"/>
    </source>
</evidence>
<dbReference type="InterPro" id="IPR015292">
    <property type="entry name" value="Tscrpt_reg_YbiH_C"/>
</dbReference>
<dbReference type="InterPro" id="IPR001647">
    <property type="entry name" value="HTH_TetR"/>
</dbReference>
<dbReference type="GO" id="GO:0000976">
    <property type="term" value="F:transcription cis-regulatory region binding"/>
    <property type="evidence" value="ECO:0007669"/>
    <property type="project" value="TreeGrafter"/>
</dbReference>
<evidence type="ECO:0000313" key="7">
    <source>
        <dbReference type="Proteomes" id="UP000268033"/>
    </source>
</evidence>
<gene>
    <name evidence="6" type="ORF">EDC28_103408</name>
</gene>
<dbReference type="Gene3D" id="1.10.357.10">
    <property type="entry name" value="Tetracycline Repressor, domain 2"/>
    <property type="match status" value="1"/>
</dbReference>
<dbReference type="PROSITE" id="PS50977">
    <property type="entry name" value="HTH_TETR_2"/>
    <property type="match status" value="1"/>
</dbReference>
<accession>A0A3N1PJN0</accession>
<dbReference type="Gene3D" id="1.10.10.60">
    <property type="entry name" value="Homeodomain-like"/>
    <property type="match status" value="1"/>
</dbReference>
<dbReference type="GO" id="GO:0003700">
    <property type="term" value="F:DNA-binding transcription factor activity"/>
    <property type="evidence" value="ECO:0007669"/>
    <property type="project" value="TreeGrafter"/>
</dbReference>
<evidence type="ECO:0000256" key="3">
    <source>
        <dbReference type="ARBA" id="ARBA00023163"/>
    </source>
</evidence>
<dbReference type="Pfam" id="PF09209">
    <property type="entry name" value="CecR_C"/>
    <property type="match status" value="1"/>
</dbReference>
<feature type="DNA-binding region" description="H-T-H motif" evidence="4">
    <location>
        <begin position="32"/>
        <end position="51"/>
    </location>
</feature>
<dbReference type="SUPFAM" id="SSF46689">
    <property type="entry name" value="Homeodomain-like"/>
    <property type="match status" value="1"/>
</dbReference>
<dbReference type="STRING" id="584787.GCA_001247655_00015"/>
<keyword evidence="1" id="KW-0805">Transcription regulation</keyword>
<comment type="caution">
    <text evidence="6">The sequence shown here is derived from an EMBL/GenBank/DDBJ whole genome shotgun (WGS) entry which is preliminary data.</text>
</comment>
<keyword evidence="2 4" id="KW-0238">DNA-binding</keyword>
<feature type="domain" description="HTH tetR-type" evidence="5">
    <location>
        <begin position="9"/>
        <end position="69"/>
    </location>
</feature>
<reference evidence="6 7" key="1">
    <citation type="submission" date="2018-11" db="EMBL/GenBank/DDBJ databases">
        <title>Genomic Encyclopedia of Type Strains, Phase IV (KMG-IV): sequencing the most valuable type-strain genomes for metagenomic binning, comparative biology and taxonomic classification.</title>
        <authorList>
            <person name="Goeker M."/>
        </authorList>
    </citation>
    <scope>NUCLEOTIDE SEQUENCE [LARGE SCALE GENOMIC DNA]</scope>
    <source>
        <strain evidence="6 7">DSM 21945</strain>
    </source>
</reference>
<dbReference type="Pfam" id="PF00440">
    <property type="entry name" value="TetR_N"/>
    <property type="match status" value="1"/>
</dbReference>
<dbReference type="Proteomes" id="UP000268033">
    <property type="component" value="Unassembled WGS sequence"/>
</dbReference>
<dbReference type="PRINTS" id="PR00455">
    <property type="entry name" value="HTHTETR"/>
</dbReference>
<protein>
    <submittedName>
        <fullName evidence="6">TetR family transcriptional regulator</fullName>
    </submittedName>
</protein>
<dbReference type="SUPFAM" id="SSF48498">
    <property type="entry name" value="Tetracyclin repressor-like, C-terminal domain"/>
    <property type="match status" value="1"/>
</dbReference>
<dbReference type="InterPro" id="IPR009057">
    <property type="entry name" value="Homeodomain-like_sf"/>
</dbReference>
<dbReference type="OrthoDB" id="9151800at2"/>
<evidence type="ECO:0000256" key="4">
    <source>
        <dbReference type="PROSITE-ProRule" id="PRU00335"/>
    </source>
</evidence>
<name>A0A3N1PJN0_9GAMM</name>
<dbReference type="EMBL" id="RJUL01000003">
    <property type="protein sequence ID" value="ROQ28813.1"/>
    <property type="molecule type" value="Genomic_DNA"/>
</dbReference>
<keyword evidence="3" id="KW-0804">Transcription</keyword>
<organism evidence="6 7">
    <name type="scientific">Gallaecimonas pentaromativorans</name>
    <dbReference type="NCBI Taxonomy" id="584787"/>
    <lineage>
        <taxon>Bacteria</taxon>
        <taxon>Pseudomonadati</taxon>
        <taxon>Pseudomonadota</taxon>
        <taxon>Gammaproteobacteria</taxon>
        <taxon>Enterobacterales</taxon>
        <taxon>Gallaecimonadaceae</taxon>
        <taxon>Gallaecimonas</taxon>
    </lineage>
</organism>
<evidence type="ECO:0000259" key="5">
    <source>
        <dbReference type="PROSITE" id="PS50977"/>
    </source>
</evidence>
<dbReference type="PANTHER" id="PTHR30055">
    <property type="entry name" value="HTH-TYPE TRANSCRIPTIONAL REGULATOR RUTR"/>
    <property type="match status" value="1"/>
</dbReference>
<dbReference type="InterPro" id="IPR050109">
    <property type="entry name" value="HTH-type_TetR-like_transc_reg"/>
</dbReference>
<sequence>MPDTASRGLDTRDALIKTATQVFAQQGYHGVSTRAIATAAGVNQALIGYHFGNKEGLYLAVFEAIGQSLGQHLSPLGQKLRQVVDDAPANLDHPARLALYLPLLDNLCNVMSELLLSPQTEYWAQLILREQQNPSQAFELLFERLMQPMLGALTRLLAELRGDLDAKGHAMLAISLLGQILVWRFAREAVARHMGWQQQPDLAAIQQLLHQNIRLLVKGEL</sequence>
<dbReference type="PANTHER" id="PTHR30055:SF234">
    <property type="entry name" value="HTH-TYPE TRANSCRIPTIONAL REGULATOR BETI"/>
    <property type="match status" value="1"/>
</dbReference>
<evidence type="ECO:0000313" key="6">
    <source>
        <dbReference type="EMBL" id="ROQ28813.1"/>
    </source>
</evidence>